<dbReference type="Pfam" id="PF25358">
    <property type="entry name" value="PH_fung_RdRP"/>
    <property type="match status" value="1"/>
</dbReference>
<dbReference type="GO" id="GO:0003723">
    <property type="term" value="F:RNA binding"/>
    <property type="evidence" value="ECO:0007669"/>
    <property type="project" value="UniProtKB-KW"/>
</dbReference>
<comment type="caution">
    <text evidence="4">The sequence shown here is derived from an EMBL/GenBank/DDBJ whole genome shotgun (WGS) entry which is preliminary data.</text>
</comment>
<keyword evidence="1" id="KW-0548">Nucleotidyltransferase</keyword>
<dbReference type="GO" id="GO:0003968">
    <property type="term" value="F:RNA-directed RNA polymerase activity"/>
    <property type="evidence" value="ECO:0007669"/>
    <property type="project" value="UniProtKB-KW"/>
</dbReference>
<dbReference type="OrthoDB" id="6513042at2759"/>
<accession>A0A9P4TY92</accession>
<dbReference type="AlphaFoldDB" id="A0A9P4TY92"/>
<evidence type="ECO:0000259" key="3">
    <source>
        <dbReference type="Pfam" id="PF25358"/>
    </source>
</evidence>
<dbReference type="GO" id="GO:0030422">
    <property type="term" value="P:siRNA processing"/>
    <property type="evidence" value="ECO:0007669"/>
    <property type="project" value="TreeGrafter"/>
</dbReference>
<evidence type="ECO:0000313" key="4">
    <source>
        <dbReference type="EMBL" id="KAF2429652.1"/>
    </source>
</evidence>
<sequence length="1109" mass="125009">MVVHDCVKSSLWRVVRYFPFLSRGNSRLSVAPQVATKPDTKEPVFVTRSLSCGVWEYRDSDSAPLFSSHYTETSTYQGQLLLGRTSAVLLLFGPTAYTTDQTENWKFRIDFAWQSIDTMFVSGGPNPNLVITCHHSPKMYRPERLGSEKGKKIRITALDDQHREIAAQCFSYQILLSNGLDLEKIRSQLQNGPEMPPTMTIRTIIRKATTPLSLEMYNLSENLISERQTLQFPVMFQATKLAMNGCLSPSTVKLLIKPLTVLIKSGTSVAACAYALYKLYNRLPSRGPHTDAKEFSVETITTQLQEFASNSLEGSVFQKDKRYGHLFLVYHFRVTPTGIYLEGPEKEVSNRVLRKHIDHLDSFVRVTFSEEDGERLDFQWNTNLDPVYARYKDVLNTSISICDKSYQFLGFSSSSLKSGTAWFMAPFWDHNEKKILFADLVIHNLGHFETFTSPAKCAARIGQAFTDTNSFVTINPTNTREILDVKQNGRVFSDGCGTISQDLADAIAAQYPRLVMRFKPIAFQVRYQGYKGMLSVDPSLGPGEIRLRDSMNKFQAKNTHDLEICRMADRALTLYLNRPLINVLEDLGVPEQGFLEMARAQIRDLQSTVTSQLNAAIFLETERVGDAAGLPPFLRRLIDVKIDLSGDRFLANVVEMAAFVRLRELKYKGRIAVKNGIKLVGVMDETGFLKEGEISCVWVNSEGRVHCLDRHVAITRSPTNHPGDVRVVRAVRVPPDSPLSKMYNCVVFSQHGERDLPSMLGGGDLDGDDYDVIWDPRLMPPLSHEPADYPRLPPIDIGRTVVTRDITEHFIDHMKNNNVGMLSSGLLVLSDHVDQGTMDDRCIEMAALISTALDFPKTGIKADMKKVPHYNKAFKPDFMAHGPRVKVGGLEALIEFEKDVKDSHDPVTQLDPDQRPTIYYQSEKVLGKLYREVDEKSFYESLQAQAQEKTKGPSQTMETLWRYLERATAGIQFSAYLDHARDIRHTYESNLNDTMHSFALHPSHPLHEVEVVSGCVLGSMTNRRLKEYVSNMKIKFAADVVYTLECIREDDDGSTEEALARSLACLAIALREPGMKVGKEGELRSFAYVAGAVCLQELEIFHGGLLKRY</sequence>
<dbReference type="InterPro" id="IPR057596">
    <property type="entry name" value="RDRP_core"/>
</dbReference>
<keyword evidence="1" id="KW-0808">Transferase</keyword>
<dbReference type="InterPro" id="IPR007855">
    <property type="entry name" value="RDRP"/>
</dbReference>
<name>A0A9P4TY92_9PEZI</name>
<evidence type="ECO:0000259" key="2">
    <source>
        <dbReference type="Pfam" id="PF05183"/>
    </source>
</evidence>
<dbReference type="Pfam" id="PF05183">
    <property type="entry name" value="RdRP"/>
    <property type="match status" value="1"/>
</dbReference>
<dbReference type="InterPro" id="IPR057503">
    <property type="entry name" value="PH_RdRP"/>
</dbReference>
<feature type="domain" description="RdRP-like PH" evidence="3">
    <location>
        <begin position="45"/>
        <end position="208"/>
    </location>
</feature>
<reference evidence="4" key="1">
    <citation type="journal article" date="2020" name="Stud. Mycol.">
        <title>101 Dothideomycetes genomes: a test case for predicting lifestyles and emergence of pathogens.</title>
        <authorList>
            <person name="Haridas S."/>
            <person name="Albert R."/>
            <person name="Binder M."/>
            <person name="Bloem J."/>
            <person name="Labutti K."/>
            <person name="Salamov A."/>
            <person name="Andreopoulos B."/>
            <person name="Baker S."/>
            <person name="Barry K."/>
            <person name="Bills G."/>
            <person name="Bluhm B."/>
            <person name="Cannon C."/>
            <person name="Castanera R."/>
            <person name="Culley D."/>
            <person name="Daum C."/>
            <person name="Ezra D."/>
            <person name="Gonzalez J."/>
            <person name="Henrissat B."/>
            <person name="Kuo A."/>
            <person name="Liang C."/>
            <person name="Lipzen A."/>
            <person name="Lutzoni F."/>
            <person name="Magnuson J."/>
            <person name="Mondo S."/>
            <person name="Nolan M."/>
            <person name="Ohm R."/>
            <person name="Pangilinan J."/>
            <person name="Park H.-J."/>
            <person name="Ramirez L."/>
            <person name="Alfaro M."/>
            <person name="Sun H."/>
            <person name="Tritt A."/>
            <person name="Yoshinaga Y."/>
            <person name="Zwiers L.-H."/>
            <person name="Turgeon B."/>
            <person name="Goodwin S."/>
            <person name="Spatafora J."/>
            <person name="Crous P."/>
            <person name="Grigoriev I."/>
        </authorList>
    </citation>
    <scope>NUCLEOTIDE SEQUENCE</scope>
    <source>
        <strain evidence="4">CBS 130266</strain>
    </source>
</reference>
<keyword evidence="5" id="KW-1185">Reference proteome</keyword>
<protein>
    <recommendedName>
        <fullName evidence="1">RNA-dependent RNA polymerase</fullName>
        <ecNumber evidence="1">2.7.7.48</ecNumber>
    </recommendedName>
</protein>
<keyword evidence="1" id="KW-0696">RNA-directed RNA polymerase</keyword>
<comment type="catalytic activity">
    <reaction evidence="1">
        <text>RNA(n) + a ribonucleoside 5'-triphosphate = RNA(n+1) + diphosphate</text>
        <dbReference type="Rhea" id="RHEA:21248"/>
        <dbReference type="Rhea" id="RHEA-COMP:14527"/>
        <dbReference type="Rhea" id="RHEA-COMP:17342"/>
        <dbReference type="ChEBI" id="CHEBI:33019"/>
        <dbReference type="ChEBI" id="CHEBI:61557"/>
        <dbReference type="ChEBI" id="CHEBI:140395"/>
        <dbReference type="EC" id="2.7.7.48"/>
    </reaction>
</comment>
<evidence type="ECO:0000256" key="1">
    <source>
        <dbReference type="RuleBase" id="RU363098"/>
    </source>
</evidence>
<dbReference type="PANTHER" id="PTHR23079:SF17">
    <property type="entry name" value="RNA-DEPENDENT RNA POLYMERASE"/>
    <property type="match status" value="1"/>
</dbReference>
<comment type="similarity">
    <text evidence="1">Belongs to the RdRP family.</text>
</comment>
<dbReference type="Proteomes" id="UP000800235">
    <property type="component" value="Unassembled WGS sequence"/>
</dbReference>
<evidence type="ECO:0000313" key="5">
    <source>
        <dbReference type="Proteomes" id="UP000800235"/>
    </source>
</evidence>
<dbReference type="GO" id="GO:0031380">
    <property type="term" value="C:nuclear RNA-directed RNA polymerase complex"/>
    <property type="evidence" value="ECO:0007669"/>
    <property type="project" value="TreeGrafter"/>
</dbReference>
<feature type="domain" description="RDRP core" evidence="2">
    <location>
        <begin position="334"/>
        <end position="933"/>
    </location>
</feature>
<proteinExistence type="inferred from homology"/>
<gene>
    <name evidence="4" type="ORF">EJ08DRAFT_650305</name>
</gene>
<dbReference type="EC" id="2.7.7.48" evidence="1"/>
<organism evidence="4 5">
    <name type="scientific">Tothia fuscella</name>
    <dbReference type="NCBI Taxonomy" id="1048955"/>
    <lineage>
        <taxon>Eukaryota</taxon>
        <taxon>Fungi</taxon>
        <taxon>Dikarya</taxon>
        <taxon>Ascomycota</taxon>
        <taxon>Pezizomycotina</taxon>
        <taxon>Dothideomycetes</taxon>
        <taxon>Pleosporomycetidae</taxon>
        <taxon>Venturiales</taxon>
        <taxon>Cylindrosympodiaceae</taxon>
        <taxon>Tothia</taxon>
    </lineage>
</organism>
<dbReference type="EMBL" id="MU007045">
    <property type="protein sequence ID" value="KAF2429652.1"/>
    <property type="molecule type" value="Genomic_DNA"/>
</dbReference>
<dbReference type="PANTHER" id="PTHR23079">
    <property type="entry name" value="RNA-DEPENDENT RNA POLYMERASE"/>
    <property type="match status" value="1"/>
</dbReference>
<keyword evidence="1" id="KW-0694">RNA-binding</keyword>